<dbReference type="Gene3D" id="3.10.310.10">
    <property type="entry name" value="Diaminopimelate Epimerase, Chain A, domain 1"/>
    <property type="match status" value="2"/>
</dbReference>
<gene>
    <name evidence="4" type="ORF">FM121_11270</name>
</gene>
<dbReference type="PANTHER" id="PTHR13774">
    <property type="entry name" value="PHENAZINE BIOSYNTHESIS PROTEIN"/>
    <property type="match status" value="1"/>
</dbReference>
<name>A0A1X6WQW4_9ENTE</name>
<proteinExistence type="inferred from homology"/>
<dbReference type="Pfam" id="PF02567">
    <property type="entry name" value="PhzC-PhzF"/>
    <property type="match status" value="1"/>
</dbReference>
<dbReference type="GO" id="GO:0016853">
    <property type="term" value="F:isomerase activity"/>
    <property type="evidence" value="ECO:0007669"/>
    <property type="project" value="UniProtKB-KW"/>
</dbReference>
<dbReference type="OrthoDB" id="9788221at2"/>
<evidence type="ECO:0000313" key="4">
    <source>
        <dbReference type="EMBL" id="SLM86667.1"/>
    </source>
</evidence>
<dbReference type="SUPFAM" id="SSF54506">
    <property type="entry name" value="Diaminopimelate epimerase-like"/>
    <property type="match status" value="1"/>
</dbReference>
<keyword evidence="2" id="KW-0413">Isomerase</keyword>
<keyword evidence="5" id="KW-1185">Reference proteome</keyword>
<dbReference type="EMBL" id="FWFD01000015">
    <property type="protein sequence ID" value="SLM86667.1"/>
    <property type="molecule type" value="Genomic_DNA"/>
</dbReference>
<dbReference type="RefSeq" id="WP_086952283.1">
    <property type="nucleotide sequence ID" value="NZ_FWFD01000015.1"/>
</dbReference>
<dbReference type="AlphaFoldDB" id="A0A1X6WQW4"/>
<dbReference type="PIRSF" id="PIRSF016184">
    <property type="entry name" value="PhzC_PhzF"/>
    <property type="match status" value="1"/>
</dbReference>
<dbReference type="GO" id="GO:0005737">
    <property type="term" value="C:cytoplasm"/>
    <property type="evidence" value="ECO:0007669"/>
    <property type="project" value="TreeGrafter"/>
</dbReference>
<evidence type="ECO:0000313" key="5">
    <source>
        <dbReference type="Proteomes" id="UP000195918"/>
    </source>
</evidence>
<dbReference type="PANTHER" id="PTHR13774:SF17">
    <property type="entry name" value="PHENAZINE BIOSYNTHESIS-LIKE DOMAIN-CONTAINING PROTEIN"/>
    <property type="match status" value="1"/>
</dbReference>
<organism evidence="4 5">
    <name type="scientific">Vagococcus fluvialis bH819</name>
    <dbReference type="NCBI Taxonomy" id="1255619"/>
    <lineage>
        <taxon>Bacteria</taxon>
        <taxon>Bacillati</taxon>
        <taxon>Bacillota</taxon>
        <taxon>Bacilli</taxon>
        <taxon>Lactobacillales</taxon>
        <taxon>Enterococcaceae</taxon>
        <taxon>Vagococcus</taxon>
    </lineage>
</organism>
<accession>A0A1X6WQW4</accession>
<evidence type="ECO:0000256" key="1">
    <source>
        <dbReference type="ARBA" id="ARBA00008270"/>
    </source>
</evidence>
<feature type="active site" evidence="3">
    <location>
        <position position="47"/>
    </location>
</feature>
<sequence>MKSLEWTHYQVFTTTKDKGNPAAVVFLLESLTTKQQQTIAKKINFNETVFISKEPKNGFNFRFFAPETEMDFCGHALLAGTKYLLDNKLTHKKSLLIKTKAGFVEININSENKLTMYQQSPIFKKFEGSIEALVKVIGISSNEIELNYPVLYGSTGTWTLIVPIKRLATFKKMKPHNKEFECVLEEIPEASIHPICLETKTNEALMYSRHFSGAMTGSVEDSVTGSASGVMGAYYERYIHPLKENTNVSFLVEQGYEVGKEGYVTVNLSKQNNQLSVSISGDITYVCKEWISI</sequence>
<evidence type="ECO:0000256" key="3">
    <source>
        <dbReference type="PIRSR" id="PIRSR016184-1"/>
    </source>
</evidence>
<protein>
    <submittedName>
        <fullName evidence="4">Phenazine biosynthesis protein PhzF like</fullName>
    </submittedName>
</protein>
<comment type="similarity">
    <text evidence="1">Belongs to the PhzF family.</text>
</comment>
<reference evidence="5" key="1">
    <citation type="submission" date="2017-02" db="EMBL/GenBank/DDBJ databases">
        <authorList>
            <person name="Dridi B."/>
        </authorList>
    </citation>
    <scope>NUCLEOTIDE SEQUENCE [LARGE SCALE GENOMIC DNA]</scope>
    <source>
        <strain evidence="5">bH819</strain>
    </source>
</reference>
<dbReference type="InterPro" id="IPR003719">
    <property type="entry name" value="Phenazine_PhzF-like"/>
</dbReference>
<evidence type="ECO:0000256" key="2">
    <source>
        <dbReference type="ARBA" id="ARBA00023235"/>
    </source>
</evidence>
<dbReference type="NCBIfam" id="TIGR00654">
    <property type="entry name" value="PhzF_family"/>
    <property type="match status" value="1"/>
</dbReference>
<dbReference type="Proteomes" id="UP000195918">
    <property type="component" value="Unassembled WGS sequence"/>
</dbReference>